<dbReference type="Proteomes" id="UP001518925">
    <property type="component" value="Unassembled WGS sequence"/>
</dbReference>
<dbReference type="EMBL" id="JAFELM010000018">
    <property type="protein sequence ID" value="MBM6617014.1"/>
    <property type="molecule type" value="Genomic_DNA"/>
</dbReference>
<evidence type="ECO:0000313" key="2">
    <source>
        <dbReference type="EMBL" id="MBM6617014.1"/>
    </source>
</evidence>
<dbReference type="InterPro" id="IPR018720">
    <property type="entry name" value="DUF2249"/>
</dbReference>
<protein>
    <submittedName>
        <fullName evidence="2">DUF2249 domain-containing protein</fullName>
    </submittedName>
</protein>
<dbReference type="RefSeq" id="WP_204202401.1">
    <property type="nucleotide sequence ID" value="NZ_JAFELM010000018.1"/>
</dbReference>
<feature type="domain" description="DUF2249" evidence="1">
    <location>
        <begin position="8"/>
        <end position="70"/>
    </location>
</feature>
<dbReference type="Pfam" id="PF10006">
    <property type="entry name" value="DUF2249"/>
    <property type="match status" value="1"/>
</dbReference>
<keyword evidence="3" id="KW-1185">Reference proteome</keyword>
<accession>A0ABS2DEX3</accession>
<reference evidence="2 3" key="1">
    <citation type="submission" date="2021-02" db="EMBL/GenBank/DDBJ databases">
        <title>Bacillus sp. RD4P76, an endophyte from a halophyte.</title>
        <authorList>
            <person name="Sun J.-Q."/>
        </authorList>
    </citation>
    <scope>NUCLEOTIDE SEQUENCE [LARGE SCALE GENOMIC DNA]</scope>
    <source>
        <strain evidence="2 3">RD4P76</strain>
    </source>
</reference>
<comment type="caution">
    <text evidence="2">The sequence shown here is derived from an EMBL/GenBank/DDBJ whole genome shotgun (WGS) entry which is preliminary data.</text>
</comment>
<sequence>MSQHTVELDVRMDQIDFKDIMKAVQSLKENEVLSLHSSFNPVPLYSIMKSKGFEYDSMQVAANHWKVMFYRKKKENHLNLLELDAPMIILKILNALEQLRRGDQITITVDHLPDLVQKQLEESSLYYYYQIQSPGNHMILQVTKVS</sequence>
<evidence type="ECO:0000313" key="3">
    <source>
        <dbReference type="Proteomes" id="UP001518925"/>
    </source>
</evidence>
<gene>
    <name evidence="2" type="ORF">JR050_04925</name>
</gene>
<evidence type="ECO:0000259" key="1">
    <source>
        <dbReference type="Pfam" id="PF10006"/>
    </source>
</evidence>
<organism evidence="2 3">
    <name type="scientific">Bacillus suaedaesalsae</name>
    <dbReference type="NCBI Taxonomy" id="2810349"/>
    <lineage>
        <taxon>Bacteria</taxon>
        <taxon>Bacillati</taxon>
        <taxon>Bacillota</taxon>
        <taxon>Bacilli</taxon>
        <taxon>Bacillales</taxon>
        <taxon>Bacillaceae</taxon>
        <taxon>Bacillus</taxon>
    </lineage>
</organism>
<name>A0ABS2DEX3_9BACI</name>
<proteinExistence type="predicted"/>